<dbReference type="EMBL" id="CAJNDS010000356">
    <property type="protein sequence ID" value="CAE7197080.1"/>
    <property type="molecule type" value="Genomic_DNA"/>
</dbReference>
<protein>
    <recommendedName>
        <fullName evidence="6">Transmembrane protein</fullName>
    </recommendedName>
</protein>
<feature type="chain" id="PRO_5032564165" description="Transmembrane protein" evidence="3">
    <location>
        <begin position="23"/>
        <end position="240"/>
    </location>
</feature>
<dbReference type="OrthoDB" id="432308at2759"/>
<keyword evidence="2" id="KW-0472">Membrane</keyword>
<evidence type="ECO:0000256" key="1">
    <source>
        <dbReference type="SAM" id="MobiDB-lite"/>
    </source>
</evidence>
<keyword evidence="5" id="KW-1185">Reference proteome</keyword>
<evidence type="ECO:0000256" key="2">
    <source>
        <dbReference type="SAM" id="Phobius"/>
    </source>
</evidence>
<organism evidence="4 5">
    <name type="scientific">Symbiodinium natans</name>
    <dbReference type="NCBI Taxonomy" id="878477"/>
    <lineage>
        <taxon>Eukaryota</taxon>
        <taxon>Sar</taxon>
        <taxon>Alveolata</taxon>
        <taxon>Dinophyceae</taxon>
        <taxon>Suessiales</taxon>
        <taxon>Symbiodiniaceae</taxon>
        <taxon>Symbiodinium</taxon>
    </lineage>
</organism>
<keyword evidence="2" id="KW-0812">Transmembrane</keyword>
<feature type="region of interest" description="Disordered" evidence="1">
    <location>
        <begin position="123"/>
        <end position="149"/>
    </location>
</feature>
<dbReference type="Proteomes" id="UP000604046">
    <property type="component" value="Unassembled WGS sequence"/>
</dbReference>
<proteinExistence type="predicted"/>
<feature type="signal peptide" evidence="3">
    <location>
        <begin position="1"/>
        <end position="22"/>
    </location>
</feature>
<accession>A0A812J458</accession>
<feature type="transmembrane region" description="Helical" evidence="2">
    <location>
        <begin position="190"/>
        <end position="209"/>
    </location>
</feature>
<keyword evidence="2" id="KW-1133">Transmembrane helix</keyword>
<sequence>MPPPCAGMKLVLACVAFHRVVSFADVEESPGCALVQRKAEPLPPRSPPADAEPVILTRLESNVEQAGRAADAVSADAMSLVDELSKLHASLKRTHVTEAVSPPLQAGLLETLEAAHAMLTLPVREPTQGSDSMLATDESTDESDTSIHTTSVKFQQLTEPTEQSSKTKTWRDVASKVLCFGGLLQAKTGVLVWAGTSVFLALTLLVVSARSFFTSGGEPEVNESLVDTLRLDRLDMTRQN</sequence>
<evidence type="ECO:0008006" key="6">
    <source>
        <dbReference type="Google" id="ProtNLM"/>
    </source>
</evidence>
<evidence type="ECO:0000256" key="3">
    <source>
        <dbReference type="SAM" id="SignalP"/>
    </source>
</evidence>
<comment type="caution">
    <text evidence="4">The sequence shown here is derived from an EMBL/GenBank/DDBJ whole genome shotgun (WGS) entry which is preliminary data.</text>
</comment>
<name>A0A812J458_9DINO</name>
<keyword evidence="3" id="KW-0732">Signal</keyword>
<dbReference type="AlphaFoldDB" id="A0A812J458"/>
<reference evidence="4" key="1">
    <citation type="submission" date="2021-02" db="EMBL/GenBank/DDBJ databases">
        <authorList>
            <person name="Dougan E. K."/>
            <person name="Rhodes N."/>
            <person name="Thang M."/>
            <person name="Chan C."/>
        </authorList>
    </citation>
    <scope>NUCLEOTIDE SEQUENCE</scope>
</reference>
<evidence type="ECO:0000313" key="5">
    <source>
        <dbReference type="Proteomes" id="UP000604046"/>
    </source>
</evidence>
<evidence type="ECO:0000313" key="4">
    <source>
        <dbReference type="EMBL" id="CAE7197080.1"/>
    </source>
</evidence>
<gene>
    <name evidence="4" type="ORF">SNAT2548_LOCUS5565</name>
</gene>